<feature type="transmembrane region" description="Helical" evidence="1">
    <location>
        <begin position="28"/>
        <end position="48"/>
    </location>
</feature>
<dbReference type="SMART" id="SM00267">
    <property type="entry name" value="GGDEF"/>
    <property type="match status" value="1"/>
</dbReference>
<gene>
    <name evidence="3" type="ORF">CLV92_111132</name>
</gene>
<evidence type="ECO:0000313" key="4">
    <source>
        <dbReference type="Proteomes" id="UP000239485"/>
    </source>
</evidence>
<feature type="domain" description="GGDEF" evidence="2">
    <location>
        <begin position="216"/>
        <end position="350"/>
    </location>
</feature>
<dbReference type="InterPro" id="IPR043128">
    <property type="entry name" value="Rev_trsase/Diguanyl_cyclase"/>
</dbReference>
<accession>A0A2S6IG74</accession>
<dbReference type="InterPro" id="IPR029787">
    <property type="entry name" value="Nucleotide_cyclase"/>
</dbReference>
<proteinExistence type="predicted"/>
<dbReference type="GO" id="GO:0005886">
    <property type="term" value="C:plasma membrane"/>
    <property type="evidence" value="ECO:0007669"/>
    <property type="project" value="TreeGrafter"/>
</dbReference>
<dbReference type="NCBIfam" id="TIGR00254">
    <property type="entry name" value="GGDEF"/>
    <property type="match status" value="1"/>
</dbReference>
<keyword evidence="4" id="KW-1185">Reference proteome</keyword>
<keyword evidence="1" id="KW-1133">Transmembrane helix</keyword>
<evidence type="ECO:0000256" key="1">
    <source>
        <dbReference type="SAM" id="Phobius"/>
    </source>
</evidence>
<dbReference type="AlphaFoldDB" id="A0A2S6IG74"/>
<dbReference type="PANTHER" id="PTHR45138">
    <property type="entry name" value="REGULATORY COMPONENTS OF SENSORY TRANSDUCTION SYSTEM"/>
    <property type="match status" value="1"/>
</dbReference>
<keyword evidence="1" id="KW-0812">Transmembrane</keyword>
<feature type="transmembrane region" description="Helical" evidence="1">
    <location>
        <begin position="55"/>
        <end position="73"/>
    </location>
</feature>
<dbReference type="PANTHER" id="PTHR45138:SF9">
    <property type="entry name" value="DIGUANYLATE CYCLASE DGCM-RELATED"/>
    <property type="match status" value="1"/>
</dbReference>
<dbReference type="Pfam" id="PF00990">
    <property type="entry name" value="GGDEF"/>
    <property type="match status" value="1"/>
</dbReference>
<dbReference type="GO" id="GO:0043709">
    <property type="term" value="P:cell adhesion involved in single-species biofilm formation"/>
    <property type="evidence" value="ECO:0007669"/>
    <property type="project" value="TreeGrafter"/>
</dbReference>
<dbReference type="RefSeq" id="WP_158257275.1">
    <property type="nucleotide sequence ID" value="NZ_PTJD01000011.1"/>
</dbReference>
<dbReference type="EMBL" id="PTJD01000011">
    <property type="protein sequence ID" value="PPK93215.1"/>
    <property type="molecule type" value="Genomic_DNA"/>
</dbReference>
<dbReference type="FunFam" id="3.30.70.270:FF:000001">
    <property type="entry name" value="Diguanylate cyclase domain protein"/>
    <property type="match status" value="1"/>
</dbReference>
<evidence type="ECO:0000259" key="2">
    <source>
        <dbReference type="PROSITE" id="PS50887"/>
    </source>
</evidence>
<dbReference type="InterPro" id="IPR000160">
    <property type="entry name" value="GGDEF_dom"/>
</dbReference>
<dbReference type="Proteomes" id="UP000239485">
    <property type="component" value="Unassembled WGS sequence"/>
</dbReference>
<feature type="transmembrane region" description="Helical" evidence="1">
    <location>
        <begin position="155"/>
        <end position="174"/>
    </location>
</feature>
<feature type="transmembrane region" description="Helical" evidence="1">
    <location>
        <begin position="110"/>
        <end position="135"/>
    </location>
</feature>
<dbReference type="GO" id="GO:0052621">
    <property type="term" value="F:diguanylate cyclase activity"/>
    <property type="evidence" value="ECO:0007669"/>
    <property type="project" value="TreeGrafter"/>
</dbReference>
<keyword evidence="1" id="KW-0472">Membrane</keyword>
<dbReference type="InterPro" id="IPR050469">
    <property type="entry name" value="Diguanylate_Cyclase"/>
</dbReference>
<dbReference type="CDD" id="cd01949">
    <property type="entry name" value="GGDEF"/>
    <property type="match status" value="1"/>
</dbReference>
<dbReference type="Gene3D" id="3.30.70.270">
    <property type="match status" value="1"/>
</dbReference>
<dbReference type="PROSITE" id="PS50887">
    <property type="entry name" value="GGDEF"/>
    <property type="match status" value="1"/>
</dbReference>
<name>A0A2S6IG74_9ACTN</name>
<organism evidence="3 4">
    <name type="scientific">Kineococcus xinjiangensis</name>
    <dbReference type="NCBI Taxonomy" id="512762"/>
    <lineage>
        <taxon>Bacteria</taxon>
        <taxon>Bacillati</taxon>
        <taxon>Actinomycetota</taxon>
        <taxon>Actinomycetes</taxon>
        <taxon>Kineosporiales</taxon>
        <taxon>Kineosporiaceae</taxon>
        <taxon>Kineococcus</taxon>
    </lineage>
</organism>
<comment type="caution">
    <text evidence="3">The sequence shown here is derived from an EMBL/GenBank/DDBJ whole genome shotgun (WGS) entry which is preliminary data.</text>
</comment>
<reference evidence="3 4" key="1">
    <citation type="submission" date="2018-02" db="EMBL/GenBank/DDBJ databases">
        <title>Genomic Encyclopedia of Archaeal and Bacterial Type Strains, Phase II (KMG-II): from individual species to whole genera.</title>
        <authorList>
            <person name="Goeker M."/>
        </authorList>
    </citation>
    <scope>NUCLEOTIDE SEQUENCE [LARGE SCALE GENOMIC DNA]</scope>
    <source>
        <strain evidence="3 4">DSM 22857</strain>
    </source>
</reference>
<dbReference type="GO" id="GO:1902201">
    <property type="term" value="P:negative regulation of bacterial-type flagellum-dependent cell motility"/>
    <property type="evidence" value="ECO:0007669"/>
    <property type="project" value="TreeGrafter"/>
</dbReference>
<dbReference type="SUPFAM" id="SSF55073">
    <property type="entry name" value="Nucleotide cyclase"/>
    <property type="match status" value="1"/>
</dbReference>
<evidence type="ECO:0000313" key="3">
    <source>
        <dbReference type="EMBL" id="PPK93215.1"/>
    </source>
</evidence>
<protein>
    <submittedName>
        <fullName evidence="3">Diguanylate cyclase (GGDEF)-like protein</fullName>
    </submittedName>
</protein>
<dbReference type="OrthoDB" id="23692at2"/>
<feature type="transmembrane region" description="Helical" evidence="1">
    <location>
        <begin position="79"/>
        <end position="98"/>
    </location>
</feature>
<sequence length="353" mass="36268">MQTPPRPASRWAALLHSLGPRHPRSARVWAAVVLVATTVISVATAVLARGGLHTADVVAAVVLTAFSVALVVLPPARTVALTVLAPVLGVVATVLLDLATSDATITGQVFFCLPVLWAATQLRVGGAALVTAAAVVGEAVVVLSLLPQQQALNELAYMSTVLLLTGGLLARGSMLQDRLVARLRQQASVDPLTGLVTRRVLDDATRCALTGAGARTGTALVIIDLDRFKSINDTHGHLAGDAALAHVAGILGARCREQDVVARMGGDELAVLMPGCDPDVAARRAEQIVTAVRETPLLLPGGVAVRLSISAGVAHVPHDATGAQELYASADAALYVAKRGGRDQVGRPPAPAA</sequence>